<accession>A0ABN2XQZ7</accession>
<feature type="domain" description="Fido" evidence="1">
    <location>
        <begin position="76"/>
        <end position="204"/>
    </location>
</feature>
<dbReference type="EMBL" id="BAAANS010000050">
    <property type="protein sequence ID" value="GAA2115000.1"/>
    <property type="molecule type" value="Genomic_DNA"/>
</dbReference>
<dbReference type="InterPro" id="IPR003812">
    <property type="entry name" value="Fido"/>
</dbReference>
<evidence type="ECO:0000313" key="3">
    <source>
        <dbReference type="Proteomes" id="UP001500897"/>
    </source>
</evidence>
<dbReference type="InterPro" id="IPR036597">
    <property type="entry name" value="Fido-like_dom_sf"/>
</dbReference>
<evidence type="ECO:0000259" key="1">
    <source>
        <dbReference type="PROSITE" id="PS51459"/>
    </source>
</evidence>
<dbReference type="SUPFAM" id="SSF140931">
    <property type="entry name" value="Fic-like"/>
    <property type="match status" value="1"/>
</dbReference>
<evidence type="ECO:0000313" key="2">
    <source>
        <dbReference type="EMBL" id="GAA2115000.1"/>
    </source>
</evidence>
<proteinExistence type="predicted"/>
<protein>
    <recommendedName>
        <fullName evidence="1">Fido domain-containing protein</fullName>
    </recommendedName>
</protein>
<dbReference type="PROSITE" id="PS51459">
    <property type="entry name" value="FIDO"/>
    <property type="match status" value="1"/>
</dbReference>
<dbReference type="Pfam" id="PF02661">
    <property type="entry name" value="Fic"/>
    <property type="match status" value="1"/>
</dbReference>
<gene>
    <name evidence="2" type="ORF">GCM10009759_59720</name>
</gene>
<keyword evidence="3" id="KW-1185">Reference proteome</keyword>
<organism evidence="2 3">
    <name type="scientific">Kitasatospora saccharophila</name>
    <dbReference type="NCBI Taxonomy" id="407973"/>
    <lineage>
        <taxon>Bacteria</taxon>
        <taxon>Bacillati</taxon>
        <taxon>Actinomycetota</taxon>
        <taxon>Actinomycetes</taxon>
        <taxon>Kitasatosporales</taxon>
        <taxon>Streptomycetaceae</taxon>
        <taxon>Kitasatospora</taxon>
    </lineage>
</organism>
<sequence length="239" mass="25021">MTTDALAAWRTVRRQVDWAAVGGTADAADAAPVRPVTDGLTDWIAAEGAVRGAGRARRMLAAGELMRADVAGGRPLTPELLLGWQRVVLGDEAVDFRRTDAFAKGGRERYGYAPSLREDFAGCLRESADPAPGPAARAARAYLDVAFFHPFPDGNGRCAMLALCHVLESAGIGLDLVGPLTVTRYADDPAGAADLAVLVGVLARAARRRAARRAGRRRAPVAWGHGIFAGGCPPAVVDG</sequence>
<dbReference type="Gene3D" id="1.10.3290.10">
    <property type="entry name" value="Fido-like domain"/>
    <property type="match status" value="1"/>
</dbReference>
<name>A0ABN2XQZ7_9ACTN</name>
<reference evidence="2 3" key="1">
    <citation type="journal article" date="2019" name="Int. J. Syst. Evol. Microbiol.">
        <title>The Global Catalogue of Microorganisms (GCM) 10K type strain sequencing project: providing services to taxonomists for standard genome sequencing and annotation.</title>
        <authorList>
            <consortium name="The Broad Institute Genomics Platform"/>
            <consortium name="The Broad Institute Genome Sequencing Center for Infectious Disease"/>
            <person name="Wu L."/>
            <person name="Ma J."/>
        </authorList>
    </citation>
    <scope>NUCLEOTIDE SEQUENCE [LARGE SCALE GENOMIC DNA]</scope>
    <source>
        <strain evidence="2 3">JCM 14559</strain>
    </source>
</reference>
<dbReference type="Proteomes" id="UP001500897">
    <property type="component" value="Unassembled WGS sequence"/>
</dbReference>
<comment type="caution">
    <text evidence="2">The sequence shown here is derived from an EMBL/GenBank/DDBJ whole genome shotgun (WGS) entry which is preliminary data.</text>
</comment>
<dbReference type="RefSeq" id="WP_344556585.1">
    <property type="nucleotide sequence ID" value="NZ_BAAANS010000050.1"/>
</dbReference>